<feature type="region of interest" description="Disordered" evidence="1">
    <location>
        <begin position="1"/>
        <end position="110"/>
    </location>
</feature>
<sequence length="150" mass="16013">MPALLEARALGHDREPDVRSVDMEDANASSSARLSFPPPPGDALRWPPAPQAHHRHHPSYYRQAGSSGERSAPGSLGGSRWPRAPPAPTPGRKPPHGLQSTSSDEQPPVQKPVDVLLVRLLGETAGRVIARAVVEIGKTVQGLVRVHGAY</sequence>
<name>A0AAV5C5L7_ELECO</name>
<comment type="caution">
    <text evidence="2">The sequence shown here is derived from an EMBL/GenBank/DDBJ whole genome shotgun (WGS) entry which is preliminary data.</text>
</comment>
<reference evidence="2" key="1">
    <citation type="journal article" date="2018" name="DNA Res.">
        <title>Multiple hybrid de novo genome assembly of finger millet, an orphan allotetraploid crop.</title>
        <authorList>
            <person name="Hatakeyama M."/>
            <person name="Aluri S."/>
            <person name="Balachadran M.T."/>
            <person name="Sivarajan S.R."/>
            <person name="Patrignani A."/>
            <person name="Gruter S."/>
            <person name="Poveda L."/>
            <person name="Shimizu-Inatsugi R."/>
            <person name="Baeten J."/>
            <person name="Francoijs K.J."/>
            <person name="Nataraja K.N."/>
            <person name="Reddy Y.A.N."/>
            <person name="Phadnis S."/>
            <person name="Ravikumar R.L."/>
            <person name="Schlapbach R."/>
            <person name="Sreeman S.M."/>
            <person name="Shimizu K.K."/>
        </authorList>
    </citation>
    <scope>NUCLEOTIDE SEQUENCE</scope>
</reference>
<dbReference type="Proteomes" id="UP001054889">
    <property type="component" value="Unassembled WGS sequence"/>
</dbReference>
<feature type="compositionally biased region" description="Pro residues" evidence="1">
    <location>
        <begin position="83"/>
        <end position="92"/>
    </location>
</feature>
<organism evidence="2 3">
    <name type="scientific">Eleusine coracana subsp. coracana</name>
    <dbReference type="NCBI Taxonomy" id="191504"/>
    <lineage>
        <taxon>Eukaryota</taxon>
        <taxon>Viridiplantae</taxon>
        <taxon>Streptophyta</taxon>
        <taxon>Embryophyta</taxon>
        <taxon>Tracheophyta</taxon>
        <taxon>Spermatophyta</taxon>
        <taxon>Magnoliopsida</taxon>
        <taxon>Liliopsida</taxon>
        <taxon>Poales</taxon>
        <taxon>Poaceae</taxon>
        <taxon>PACMAD clade</taxon>
        <taxon>Chloridoideae</taxon>
        <taxon>Cynodonteae</taxon>
        <taxon>Eleusininae</taxon>
        <taxon>Eleusine</taxon>
    </lineage>
</organism>
<protein>
    <submittedName>
        <fullName evidence="2">Uncharacterized protein</fullName>
    </submittedName>
</protein>
<reference evidence="2" key="2">
    <citation type="submission" date="2021-12" db="EMBL/GenBank/DDBJ databases">
        <title>Resequencing data analysis of finger millet.</title>
        <authorList>
            <person name="Hatakeyama M."/>
            <person name="Aluri S."/>
            <person name="Balachadran M.T."/>
            <person name="Sivarajan S.R."/>
            <person name="Poveda L."/>
            <person name="Shimizu-Inatsugi R."/>
            <person name="Schlapbach R."/>
            <person name="Sreeman S.M."/>
            <person name="Shimizu K.K."/>
        </authorList>
    </citation>
    <scope>NUCLEOTIDE SEQUENCE</scope>
</reference>
<proteinExistence type="predicted"/>
<evidence type="ECO:0000313" key="3">
    <source>
        <dbReference type="Proteomes" id="UP001054889"/>
    </source>
</evidence>
<gene>
    <name evidence="2" type="primary">ga10009</name>
    <name evidence="2" type="ORF">PR202_ga10009</name>
</gene>
<evidence type="ECO:0000256" key="1">
    <source>
        <dbReference type="SAM" id="MobiDB-lite"/>
    </source>
</evidence>
<evidence type="ECO:0000313" key="2">
    <source>
        <dbReference type="EMBL" id="GJM93451.1"/>
    </source>
</evidence>
<dbReference type="AlphaFoldDB" id="A0AAV5C5L7"/>
<accession>A0AAV5C5L7</accession>
<dbReference type="EMBL" id="BQKI01000004">
    <property type="protein sequence ID" value="GJM93451.1"/>
    <property type="molecule type" value="Genomic_DNA"/>
</dbReference>
<keyword evidence="3" id="KW-1185">Reference proteome</keyword>
<feature type="compositionally biased region" description="Basic and acidic residues" evidence="1">
    <location>
        <begin position="9"/>
        <end position="22"/>
    </location>
</feature>